<gene>
    <name evidence="2" type="ORF">SAMN05421797_1015</name>
</gene>
<protein>
    <recommendedName>
        <fullName evidence="4">TraB family protein</fullName>
    </recommendedName>
</protein>
<dbReference type="Pfam" id="PF01963">
    <property type="entry name" value="TraB_PrgY_gumN"/>
    <property type="match status" value="1"/>
</dbReference>
<dbReference type="RefSeq" id="WP_159438989.1">
    <property type="nucleotide sequence ID" value="NZ_FTMA01000001.1"/>
</dbReference>
<dbReference type="Proteomes" id="UP000186953">
    <property type="component" value="Unassembled WGS sequence"/>
</dbReference>
<feature type="chain" id="PRO_5013269548" description="TraB family protein" evidence="1">
    <location>
        <begin position="23"/>
        <end position="101"/>
    </location>
</feature>
<keyword evidence="3" id="KW-1185">Reference proteome</keyword>
<name>A0A1N6NIC7_9FLAO</name>
<sequence length="101" mass="11466">MIFLKLPSILLLCVLVCSIATAQEKINIENSVLWKVELQDLNTPSFIFGTLHIMCEDDFMIPEKIQNVLSNVNALVLEINLSDSNEIQQLQEATSNPKIWH</sequence>
<accession>A0A1N6NIC7</accession>
<proteinExistence type="predicted"/>
<dbReference type="OrthoDB" id="9798714at2"/>
<evidence type="ECO:0000313" key="3">
    <source>
        <dbReference type="Proteomes" id="UP000186953"/>
    </source>
</evidence>
<evidence type="ECO:0008006" key="4">
    <source>
        <dbReference type="Google" id="ProtNLM"/>
    </source>
</evidence>
<evidence type="ECO:0000256" key="1">
    <source>
        <dbReference type="SAM" id="SignalP"/>
    </source>
</evidence>
<organism evidence="2 3">
    <name type="scientific">Maribacter ulvicola</name>
    <dbReference type="NCBI Taxonomy" id="228959"/>
    <lineage>
        <taxon>Bacteria</taxon>
        <taxon>Pseudomonadati</taxon>
        <taxon>Bacteroidota</taxon>
        <taxon>Flavobacteriia</taxon>
        <taxon>Flavobacteriales</taxon>
        <taxon>Flavobacteriaceae</taxon>
        <taxon>Maribacter</taxon>
    </lineage>
</organism>
<dbReference type="EMBL" id="FTMA01000001">
    <property type="protein sequence ID" value="SIP91777.1"/>
    <property type="molecule type" value="Genomic_DNA"/>
</dbReference>
<dbReference type="InterPro" id="IPR002816">
    <property type="entry name" value="TraB/PrgY/GumN_fam"/>
</dbReference>
<keyword evidence="1" id="KW-0732">Signal</keyword>
<reference evidence="3" key="1">
    <citation type="submission" date="2017-01" db="EMBL/GenBank/DDBJ databases">
        <authorList>
            <person name="Varghese N."/>
            <person name="Submissions S."/>
        </authorList>
    </citation>
    <scope>NUCLEOTIDE SEQUENCE [LARGE SCALE GENOMIC DNA]</scope>
    <source>
        <strain evidence="3">DSM 15366</strain>
    </source>
</reference>
<evidence type="ECO:0000313" key="2">
    <source>
        <dbReference type="EMBL" id="SIP91777.1"/>
    </source>
</evidence>
<dbReference type="AlphaFoldDB" id="A0A1N6NIC7"/>
<feature type="signal peptide" evidence="1">
    <location>
        <begin position="1"/>
        <end position="22"/>
    </location>
</feature>